<dbReference type="EMBL" id="GL871300">
    <property type="protein sequence ID" value="EGC30789.1"/>
    <property type="molecule type" value="Genomic_DNA"/>
</dbReference>
<dbReference type="OrthoDB" id="24331at2759"/>
<dbReference type="InParanoid" id="F0ZZ41"/>
<reference evidence="4" key="1">
    <citation type="journal article" date="2011" name="Genome Biol.">
        <title>Comparative genomics of the social amoebae Dictyostelium discoideum and Dictyostelium purpureum.</title>
        <authorList>
            <consortium name="US DOE Joint Genome Institute (JGI-PGF)"/>
            <person name="Sucgang R."/>
            <person name="Kuo A."/>
            <person name="Tian X."/>
            <person name="Salerno W."/>
            <person name="Parikh A."/>
            <person name="Feasley C.L."/>
            <person name="Dalin E."/>
            <person name="Tu H."/>
            <person name="Huang E."/>
            <person name="Barry K."/>
            <person name="Lindquist E."/>
            <person name="Shapiro H."/>
            <person name="Bruce D."/>
            <person name="Schmutz J."/>
            <person name="Salamov A."/>
            <person name="Fey P."/>
            <person name="Gaudet P."/>
            <person name="Anjard C."/>
            <person name="Babu M.M."/>
            <person name="Basu S."/>
            <person name="Bushmanova Y."/>
            <person name="van der Wel H."/>
            <person name="Katoh-Kurasawa M."/>
            <person name="Dinh C."/>
            <person name="Coutinho P.M."/>
            <person name="Saito T."/>
            <person name="Elias M."/>
            <person name="Schaap P."/>
            <person name="Kay R.R."/>
            <person name="Henrissat B."/>
            <person name="Eichinger L."/>
            <person name="Rivero F."/>
            <person name="Putnam N.H."/>
            <person name="West C.M."/>
            <person name="Loomis W.F."/>
            <person name="Chisholm R.L."/>
            <person name="Shaulsky G."/>
            <person name="Strassmann J.E."/>
            <person name="Queller D.C."/>
            <person name="Kuspa A."/>
            <person name="Grigoriev I.V."/>
        </authorList>
    </citation>
    <scope>NUCLEOTIDE SEQUENCE [LARGE SCALE GENOMIC DNA]</scope>
    <source>
        <strain evidence="4">QSDP1</strain>
    </source>
</reference>
<dbReference type="GO" id="GO:0045335">
    <property type="term" value="C:phagocytic vesicle"/>
    <property type="evidence" value="ECO:0000318"/>
    <property type="project" value="GO_Central"/>
</dbReference>
<gene>
    <name evidence="3" type="ORF">DICPUDRAFT_83291</name>
</gene>
<feature type="compositionally biased region" description="Low complexity" evidence="1">
    <location>
        <begin position="697"/>
        <end position="706"/>
    </location>
</feature>
<feature type="region of interest" description="Disordered" evidence="1">
    <location>
        <begin position="694"/>
        <end position="721"/>
    </location>
</feature>
<feature type="signal peptide" evidence="2">
    <location>
        <begin position="1"/>
        <end position="23"/>
    </location>
</feature>
<evidence type="ECO:0000313" key="3">
    <source>
        <dbReference type="EMBL" id="EGC30789.1"/>
    </source>
</evidence>
<dbReference type="OMA" id="VECDDIN"/>
<dbReference type="VEuPathDB" id="AmoebaDB:DICPUDRAFT_83291"/>
<dbReference type="PANTHER" id="PTHR31093">
    <property type="entry name" value="CELL SURFACE GLYCOPROTEIN GP138-RELATED-RELATED"/>
    <property type="match status" value="1"/>
</dbReference>
<protein>
    <recommendedName>
        <fullName evidence="5">IPT/TIG domain-containing protein</fullName>
    </recommendedName>
</protein>
<evidence type="ECO:0000256" key="1">
    <source>
        <dbReference type="SAM" id="MobiDB-lite"/>
    </source>
</evidence>
<dbReference type="PANTHER" id="PTHR31093:SF4">
    <property type="entry name" value="CELL SURFACE GLYCOPROTEIN-RELATED"/>
    <property type="match status" value="1"/>
</dbReference>
<dbReference type="AlphaFoldDB" id="F0ZZ41"/>
<keyword evidence="2" id="KW-0732">Signal</keyword>
<dbReference type="Proteomes" id="UP000001064">
    <property type="component" value="Unassembled WGS sequence"/>
</dbReference>
<dbReference type="GeneID" id="10508716"/>
<accession>F0ZZ41</accession>
<dbReference type="KEGG" id="dpp:DICPUDRAFT_83291"/>
<organism evidence="3 4">
    <name type="scientific">Dictyostelium purpureum</name>
    <name type="common">Slime mold</name>
    <dbReference type="NCBI Taxonomy" id="5786"/>
    <lineage>
        <taxon>Eukaryota</taxon>
        <taxon>Amoebozoa</taxon>
        <taxon>Evosea</taxon>
        <taxon>Eumycetozoa</taxon>
        <taxon>Dictyostelia</taxon>
        <taxon>Dictyosteliales</taxon>
        <taxon>Dictyosteliaceae</taxon>
        <taxon>Dictyostelium</taxon>
    </lineage>
</organism>
<dbReference type="InterPro" id="IPR053133">
    <property type="entry name" value="Sexual_fusion_gp"/>
</dbReference>
<feature type="chain" id="PRO_5003265499" description="IPT/TIG domain-containing protein" evidence="2">
    <location>
        <begin position="24"/>
        <end position="746"/>
    </location>
</feature>
<keyword evidence="4" id="KW-1185">Reference proteome</keyword>
<name>F0ZZ41_DICPU</name>
<dbReference type="GO" id="GO:0006907">
    <property type="term" value="P:pinocytosis"/>
    <property type="evidence" value="ECO:0000318"/>
    <property type="project" value="GO_Central"/>
</dbReference>
<proteinExistence type="predicted"/>
<evidence type="ECO:0008006" key="5">
    <source>
        <dbReference type="Google" id="ProtNLM"/>
    </source>
</evidence>
<dbReference type="RefSeq" id="XP_003292679.1">
    <property type="nucleotide sequence ID" value="XM_003292631.1"/>
</dbReference>
<evidence type="ECO:0000256" key="2">
    <source>
        <dbReference type="SAM" id="SignalP"/>
    </source>
</evidence>
<dbReference type="GO" id="GO:0005886">
    <property type="term" value="C:plasma membrane"/>
    <property type="evidence" value="ECO:0000318"/>
    <property type="project" value="GO_Central"/>
</dbReference>
<evidence type="ECO:0000313" key="4">
    <source>
        <dbReference type="Proteomes" id="UP000001064"/>
    </source>
</evidence>
<sequence length="746" mass="82787">MNKILKYSFCIFIILNLFSRINCNITEDEQIQAERIFSILGQLALPICSYFTCSGTDGEVNRDITGIIIHPSGENIYDLSSIDFSVFKNVHQIDLGRKIIPPLNLLSQIKNYTNLISLSVYGLVEGVDVSLPSSLVSIAFENFKGTFYTKWVNADADRLYVHNTIDFSISGAFVKSKITSLDFPIPPQGFPDLSTLFPNLISVAIYFKEVTLGSSYIPSSFLGSIEKLPVSSVIFEFDANTTKKELSKKIYLPDFSRSPLYYFRIDGDGFVLNQGQSLDFINSFSSFEISLINCKSLFKTCSNCYKVPIGSKCEFSFIKFYVDQVDLRNCTKIKLWEIEPSQNITFNNMNFKKLSNLDITNTSLSGDLPDEMCQMGYTGVSIKNNLFSTKVPSCYICTSDQSVRTNILPNKFTTFGLESPASCPNFKIEYKDLYLVDTRGDVIVISGKDLGFNVDVEGVDSWDFTVPNELIRIYTEKGLGTTNKTIKVTFNDREKQISFNYHYAPPEISSYYVDTDNGIIFFVGSGFSTESQANANMLTMSDNDTPYSAPFSNREASSIFVYISGLQKPPTAGQVFSVQVVSGSQQSKEVSFVYGINQIGINDDIAFNSGDTTVISGTFPTTDPSKVSIVIKKDYYFIECTTLEVSNTLLTFTCPKSDIVVGTDLPFYLTIDGLFCDTIATVYQVYGTYTPPPTPSPIDSSSSSSPSPSPSPSPSQTSSSDEVSSSLKLEFPLTLILGIFLFSLFK</sequence>